<evidence type="ECO:0000313" key="2">
    <source>
        <dbReference type="EMBL" id="VDN44941.1"/>
    </source>
</evidence>
<feature type="region of interest" description="Disordered" evidence="1">
    <location>
        <begin position="75"/>
        <end position="94"/>
    </location>
</feature>
<dbReference type="AlphaFoldDB" id="A0A3P7PPJ7"/>
<name>A0A3P7PPJ7_9BILA</name>
<evidence type="ECO:0000313" key="3">
    <source>
        <dbReference type="Proteomes" id="UP000271098"/>
    </source>
</evidence>
<proteinExistence type="predicted"/>
<evidence type="ECO:0000256" key="1">
    <source>
        <dbReference type="SAM" id="MobiDB-lite"/>
    </source>
</evidence>
<reference evidence="2 3" key="1">
    <citation type="submission" date="2018-11" db="EMBL/GenBank/DDBJ databases">
        <authorList>
            <consortium name="Pathogen Informatics"/>
        </authorList>
    </citation>
    <scope>NUCLEOTIDE SEQUENCE [LARGE SCALE GENOMIC DNA]</scope>
</reference>
<dbReference type="EMBL" id="UYRT01107879">
    <property type="protein sequence ID" value="VDN44941.1"/>
    <property type="molecule type" value="Genomic_DNA"/>
</dbReference>
<accession>A0A3P7PPJ7</accession>
<keyword evidence="3" id="KW-1185">Reference proteome</keyword>
<dbReference type="Proteomes" id="UP000271098">
    <property type="component" value="Unassembled WGS sequence"/>
</dbReference>
<sequence>MSSDGSVVTADEVVRTEANAGADDFTLASSGTDGDDDIGRRVDLAAVVTADEVDGREAVAGTDEFNVGNFFGTSDNDAGGIGCNDDEVSGGAAG</sequence>
<organism evidence="2 3">
    <name type="scientific">Gongylonema pulchrum</name>
    <dbReference type="NCBI Taxonomy" id="637853"/>
    <lineage>
        <taxon>Eukaryota</taxon>
        <taxon>Metazoa</taxon>
        <taxon>Ecdysozoa</taxon>
        <taxon>Nematoda</taxon>
        <taxon>Chromadorea</taxon>
        <taxon>Rhabditida</taxon>
        <taxon>Spirurina</taxon>
        <taxon>Spiruromorpha</taxon>
        <taxon>Spiruroidea</taxon>
        <taxon>Gongylonematidae</taxon>
        <taxon>Gongylonema</taxon>
    </lineage>
</organism>
<protein>
    <submittedName>
        <fullName evidence="2">Uncharacterized protein</fullName>
    </submittedName>
</protein>
<gene>
    <name evidence="2" type="ORF">GPUH_LOCUS25977</name>
</gene>
<feature type="region of interest" description="Disordered" evidence="1">
    <location>
        <begin position="1"/>
        <end position="38"/>
    </location>
</feature>